<dbReference type="AlphaFoldDB" id="A0A0D5NR61"/>
<organism evidence="12 13">
    <name type="scientific">Paenibacillus beijingensis</name>
    <dbReference type="NCBI Taxonomy" id="1126833"/>
    <lineage>
        <taxon>Bacteria</taxon>
        <taxon>Bacillati</taxon>
        <taxon>Bacillota</taxon>
        <taxon>Bacilli</taxon>
        <taxon>Bacillales</taxon>
        <taxon>Paenibacillaceae</taxon>
        <taxon>Paenibacillus</taxon>
    </lineage>
</organism>
<evidence type="ECO:0000256" key="8">
    <source>
        <dbReference type="ARBA" id="ARBA00031306"/>
    </source>
</evidence>
<dbReference type="Proteomes" id="UP000032633">
    <property type="component" value="Chromosome"/>
</dbReference>
<sequence>MRTMNTDILVSGLSAQDAQEAFQWFRLVEGTFSRFLPASELSLLNGRAGEETGVSERFAHLLYISLQYLDETGGIFTPFLGQALARSGYRQSFEKIDRETAQTEPDDHDAYSVSREEPIRFDLDRRTVTINAGSLLDFGGIAKGWSAQQMAATLIERGRKEGLIDAGGDIISWNSGSGGKPWLIGLAHPYSDEQAIARLQLKGQTGIATSSVVKRSWKLNGRNKHHIIDPRTGLPAASDLIQATVIGRTLVPCEIYAKCLLILGSELGPVWLRSRRPELAYIVVDHQGRLSASSNLDQYCDIAELSERIAL</sequence>
<dbReference type="PANTHER" id="PTHR30040">
    <property type="entry name" value="THIAMINE BIOSYNTHESIS LIPOPROTEIN APBE"/>
    <property type="match status" value="1"/>
</dbReference>
<keyword evidence="6 10" id="KW-0274">FAD</keyword>
<evidence type="ECO:0000256" key="5">
    <source>
        <dbReference type="ARBA" id="ARBA00022723"/>
    </source>
</evidence>
<keyword evidence="13" id="KW-1185">Reference proteome</keyword>
<evidence type="ECO:0000256" key="11">
    <source>
        <dbReference type="PIRSR" id="PIRSR006268-2"/>
    </source>
</evidence>
<evidence type="ECO:0000256" key="4">
    <source>
        <dbReference type="ARBA" id="ARBA00022679"/>
    </source>
</evidence>
<keyword evidence="7 10" id="KW-0460">Magnesium</keyword>
<dbReference type="KEGG" id="pbj:VN24_09015"/>
<dbReference type="HOGENOM" id="CLU_044403_5_0_9"/>
<dbReference type="PATRIC" id="fig|1126833.4.peg.1996"/>
<dbReference type="InterPro" id="IPR024932">
    <property type="entry name" value="ApbE"/>
</dbReference>
<evidence type="ECO:0000256" key="6">
    <source>
        <dbReference type="ARBA" id="ARBA00022827"/>
    </source>
</evidence>
<evidence type="ECO:0000256" key="10">
    <source>
        <dbReference type="PIRNR" id="PIRNR006268"/>
    </source>
</evidence>
<evidence type="ECO:0000256" key="3">
    <source>
        <dbReference type="ARBA" id="ARBA00022630"/>
    </source>
</evidence>
<dbReference type="PIRSF" id="PIRSF006268">
    <property type="entry name" value="ApbE"/>
    <property type="match status" value="1"/>
</dbReference>
<dbReference type="SUPFAM" id="SSF143631">
    <property type="entry name" value="ApbE-like"/>
    <property type="match status" value="1"/>
</dbReference>
<proteinExistence type="inferred from homology"/>
<keyword evidence="3 10" id="KW-0285">Flavoprotein</keyword>
<dbReference type="EMBL" id="CP011058">
    <property type="protein sequence ID" value="AJY77615.1"/>
    <property type="molecule type" value="Genomic_DNA"/>
</dbReference>
<evidence type="ECO:0000256" key="9">
    <source>
        <dbReference type="ARBA" id="ARBA00048540"/>
    </source>
</evidence>
<dbReference type="GO" id="GO:0016740">
    <property type="term" value="F:transferase activity"/>
    <property type="evidence" value="ECO:0007669"/>
    <property type="project" value="UniProtKB-UniRule"/>
</dbReference>
<dbReference type="Pfam" id="PF02424">
    <property type="entry name" value="ApbE"/>
    <property type="match status" value="1"/>
</dbReference>
<evidence type="ECO:0000313" key="13">
    <source>
        <dbReference type="Proteomes" id="UP000032633"/>
    </source>
</evidence>
<dbReference type="Gene3D" id="3.10.520.10">
    <property type="entry name" value="ApbE-like domains"/>
    <property type="match status" value="1"/>
</dbReference>
<evidence type="ECO:0000256" key="2">
    <source>
        <dbReference type="ARBA" id="ARBA00016337"/>
    </source>
</evidence>
<dbReference type="STRING" id="1126833.VN24_09015"/>
<comment type="similarity">
    <text evidence="10">Belongs to the ApbE family.</text>
</comment>
<accession>A0A0D5NR61</accession>
<dbReference type="GO" id="GO:0046872">
    <property type="term" value="F:metal ion binding"/>
    <property type="evidence" value="ECO:0007669"/>
    <property type="project" value="UniProtKB-UniRule"/>
</dbReference>
<dbReference type="InterPro" id="IPR003374">
    <property type="entry name" value="ApbE-like_sf"/>
</dbReference>
<reference evidence="12 13" key="1">
    <citation type="journal article" date="2015" name="J. Biotechnol.">
        <title>Complete genome sequence of Paenibacillus beijingensis 7188(T) (=DSM 24997(T)), a novel rhizobacterium from jujube garden soil.</title>
        <authorList>
            <person name="Kwak Y."/>
            <person name="Shin J.H."/>
        </authorList>
    </citation>
    <scope>NUCLEOTIDE SEQUENCE [LARGE SCALE GENOMIC DNA]</scope>
    <source>
        <strain evidence="12 13">DSM 24997</strain>
    </source>
</reference>
<gene>
    <name evidence="12" type="ORF">VN24_09015</name>
</gene>
<name>A0A0D5NR61_9BACL</name>
<comment type="cofactor">
    <cofactor evidence="11">
        <name>Mg(2+)</name>
        <dbReference type="ChEBI" id="CHEBI:18420"/>
    </cofactor>
    <cofactor evidence="11">
        <name>Mn(2+)</name>
        <dbReference type="ChEBI" id="CHEBI:29035"/>
    </cofactor>
    <text evidence="11">Magnesium. Can also use manganese.</text>
</comment>
<protein>
    <recommendedName>
        <fullName evidence="2 10">FAD:protein FMN transferase</fullName>
        <ecNumber evidence="1 10">2.7.1.180</ecNumber>
    </recommendedName>
    <alternativeName>
        <fullName evidence="8 10">Flavin transferase</fullName>
    </alternativeName>
</protein>
<evidence type="ECO:0000256" key="1">
    <source>
        <dbReference type="ARBA" id="ARBA00011955"/>
    </source>
</evidence>
<evidence type="ECO:0000313" key="12">
    <source>
        <dbReference type="EMBL" id="AJY77615.1"/>
    </source>
</evidence>
<dbReference type="PANTHER" id="PTHR30040:SF2">
    <property type="entry name" value="FAD:PROTEIN FMN TRANSFERASE"/>
    <property type="match status" value="1"/>
</dbReference>
<keyword evidence="5 10" id="KW-0479">Metal-binding</keyword>
<comment type="catalytic activity">
    <reaction evidence="9 10">
        <text>L-threonyl-[protein] + FAD = FMN-L-threonyl-[protein] + AMP + H(+)</text>
        <dbReference type="Rhea" id="RHEA:36847"/>
        <dbReference type="Rhea" id="RHEA-COMP:11060"/>
        <dbReference type="Rhea" id="RHEA-COMP:11061"/>
        <dbReference type="ChEBI" id="CHEBI:15378"/>
        <dbReference type="ChEBI" id="CHEBI:30013"/>
        <dbReference type="ChEBI" id="CHEBI:57692"/>
        <dbReference type="ChEBI" id="CHEBI:74257"/>
        <dbReference type="ChEBI" id="CHEBI:456215"/>
        <dbReference type="EC" id="2.7.1.180"/>
    </reaction>
</comment>
<evidence type="ECO:0000256" key="7">
    <source>
        <dbReference type="ARBA" id="ARBA00022842"/>
    </source>
</evidence>
<keyword evidence="4 10" id="KW-0808">Transferase</keyword>
<dbReference type="EC" id="2.7.1.180" evidence="1 10"/>
<feature type="binding site" evidence="11">
    <location>
        <position position="140"/>
    </location>
    <ligand>
        <name>Mg(2+)</name>
        <dbReference type="ChEBI" id="CHEBI:18420"/>
    </ligand>
</feature>
<dbReference type="OrthoDB" id="9778595at2"/>
<reference evidence="13" key="2">
    <citation type="submission" date="2015-03" db="EMBL/GenBank/DDBJ databases">
        <title>Genome sequence of Paenibacillus beijingensis strain DSM 24997T.</title>
        <authorList>
            <person name="Kwak Y."/>
            <person name="Shin J.-H."/>
        </authorList>
    </citation>
    <scope>NUCLEOTIDE SEQUENCE [LARGE SCALE GENOMIC DNA]</scope>
    <source>
        <strain evidence="13">DSM 24997</strain>
    </source>
</reference>